<organism evidence="2 3">
    <name type="scientific">Botrytis galanthina</name>
    <dbReference type="NCBI Taxonomy" id="278940"/>
    <lineage>
        <taxon>Eukaryota</taxon>
        <taxon>Fungi</taxon>
        <taxon>Dikarya</taxon>
        <taxon>Ascomycota</taxon>
        <taxon>Pezizomycotina</taxon>
        <taxon>Leotiomycetes</taxon>
        <taxon>Helotiales</taxon>
        <taxon>Sclerotiniaceae</taxon>
        <taxon>Botrytis</taxon>
    </lineage>
</organism>
<accession>A0A4S8QT63</accession>
<evidence type="ECO:0000313" key="2">
    <source>
        <dbReference type="EMBL" id="THV46625.1"/>
    </source>
</evidence>
<dbReference type="AlphaFoldDB" id="A0A4S8QT63"/>
<dbReference type="Proteomes" id="UP000308671">
    <property type="component" value="Unassembled WGS sequence"/>
</dbReference>
<name>A0A4S8QT63_9HELO</name>
<comment type="caution">
    <text evidence="2">The sequence shown here is derived from an EMBL/GenBank/DDBJ whole genome shotgun (WGS) entry which is preliminary data.</text>
</comment>
<dbReference type="OrthoDB" id="4794019at2759"/>
<keyword evidence="3" id="KW-1185">Reference proteome</keyword>
<evidence type="ECO:0000313" key="3">
    <source>
        <dbReference type="Proteomes" id="UP000308671"/>
    </source>
</evidence>
<feature type="signal peptide" evidence="1">
    <location>
        <begin position="1"/>
        <end position="22"/>
    </location>
</feature>
<keyword evidence="1" id="KW-0732">Signal</keyword>
<sequence>MRFELIIRLALGALGVIVQVMALDPAGPWQIVAFFYAYRISINAFGVEKNAIASQSRGSIADGSCTLDEFVDFTRNSNKDSIPFPKWLIGNDLTPDPLLTVKMIQDSAYDAGQQFDASKLLPGSFKISPGHPPAFADQIQALRDQVSRARISMIGRIGLSQDFIDTEPSFANLKVAIHGCLDVRRSDFNENCFHQLMENLRLDGIAPVIRTVIAMGCENYSELDTVLTTKGSTSPAIDAEMVVNRVVAKMGLLSEDGKTRRHAAVIRKLEEWIDNLNASS</sequence>
<gene>
    <name evidence="2" type="ORF">BGAL_0372g00160</name>
</gene>
<reference evidence="2 3" key="1">
    <citation type="submission" date="2017-12" db="EMBL/GenBank/DDBJ databases">
        <title>Comparative genomics of Botrytis spp.</title>
        <authorList>
            <person name="Valero-Jimenez C.A."/>
            <person name="Tapia P."/>
            <person name="Veloso J."/>
            <person name="Silva-Moreno E."/>
            <person name="Staats M."/>
            <person name="Valdes J.H."/>
            <person name="Van Kan J.A.L."/>
        </authorList>
    </citation>
    <scope>NUCLEOTIDE SEQUENCE [LARGE SCALE GENOMIC DNA]</scope>
    <source>
        <strain evidence="2 3">MUCL435</strain>
    </source>
</reference>
<protein>
    <submittedName>
        <fullName evidence="2">Uncharacterized protein</fullName>
    </submittedName>
</protein>
<proteinExistence type="predicted"/>
<evidence type="ECO:0000256" key="1">
    <source>
        <dbReference type="SAM" id="SignalP"/>
    </source>
</evidence>
<feature type="chain" id="PRO_5020256696" evidence="1">
    <location>
        <begin position="23"/>
        <end position="280"/>
    </location>
</feature>
<dbReference type="EMBL" id="PQXL01000372">
    <property type="protein sequence ID" value="THV46625.1"/>
    <property type="molecule type" value="Genomic_DNA"/>
</dbReference>